<sequence length="138" mass="15617">TQNQCLWARFDVSALPGKQCWPRKGKGLVEDRENRCTRTNWRTTDSARATSTSNMRAHLLAKHGIFLSGSEISDGVDMSGPNNRQSSFYQKHAETNAAKLLEQSLVRWIVTDDMAFNTIESVTFQQIFRDLGIRSTHA</sequence>
<dbReference type="Proteomes" id="UP001433508">
    <property type="component" value="Unassembled WGS sequence"/>
</dbReference>
<reference evidence="2" key="1">
    <citation type="journal article" date="2024" name="Front. Bioeng. Biotechnol.">
        <title>Genome-scale model development and genomic sequencing of the oleaginous clade Lipomyces.</title>
        <authorList>
            <person name="Czajka J.J."/>
            <person name="Han Y."/>
            <person name="Kim J."/>
            <person name="Mondo S.J."/>
            <person name="Hofstad B.A."/>
            <person name="Robles A."/>
            <person name="Haridas S."/>
            <person name="Riley R."/>
            <person name="LaButti K."/>
            <person name="Pangilinan J."/>
            <person name="Andreopoulos W."/>
            <person name="Lipzen A."/>
            <person name="Yan J."/>
            <person name="Wang M."/>
            <person name="Ng V."/>
            <person name="Grigoriev I.V."/>
            <person name="Spatafora J.W."/>
            <person name="Magnuson J.K."/>
            <person name="Baker S.E."/>
            <person name="Pomraning K.R."/>
        </authorList>
    </citation>
    <scope>NUCLEOTIDE SEQUENCE [LARGE SCALE GENOMIC DNA]</scope>
    <source>
        <strain evidence="2">CBS 7786</strain>
    </source>
</reference>
<dbReference type="EMBL" id="MU971354">
    <property type="protein sequence ID" value="KAK9238577.1"/>
    <property type="molecule type" value="Genomic_DNA"/>
</dbReference>
<feature type="non-terminal residue" evidence="1">
    <location>
        <position position="1"/>
    </location>
</feature>
<accession>A0ACC3T3V3</accession>
<name>A0ACC3T3V3_LIPKO</name>
<organism evidence="1 2">
    <name type="scientific">Lipomyces kononenkoae</name>
    <name type="common">Yeast</name>
    <dbReference type="NCBI Taxonomy" id="34357"/>
    <lineage>
        <taxon>Eukaryota</taxon>
        <taxon>Fungi</taxon>
        <taxon>Dikarya</taxon>
        <taxon>Ascomycota</taxon>
        <taxon>Saccharomycotina</taxon>
        <taxon>Lipomycetes</taxon>
        <taxon>Lipomycetales</taxon>
        <taxon>Lipomycetaceae</taxon>
        <taxon>Lipomyces</taxon>
    </lineage>
</organism>
<evidence type="ECO:0000313" key="1">
    <source>
        <dbReference type="EMBL" id="KAK9238577.1"/>
    </source>
</evidence>
<protein>
    <submittedName>
        <fullName evidence="1">Uncharacterized protein</fullName>
    </submittedName>
</protein>
<evidence type="ECO:0000313" key="2">
    <source>
        <dbReference type="Proteomes" id="UP001433508"/>
    </source>
</evidence>
<gene>
    <name evidence="1" type="ORF">V1525DRAFT_341189</name>
</gene>
<proteinExistence type="predicted"/>
<comment type="caution">
    <text evidence="1">The sequence shown here is derived from an EMBL/GenBank/DDBJ whole genome shotgun (WGS) entry which is preliminary data.</text>
</comment>
<keyword evidence="2" id="KW-1185">Reference proteome</keyword>